<organism evidence="1 2">
    <name type="scientific">Aliiglaciecola lipolytica E3</name>
    <dbReference type="NCBI Taxonomy" id="1127673"/>
    <lineage>
        <taxon>Bacteria</taxon>
        <taxon>Pseudomonadati</taxon>
        <taxon>Pseudomonadota</taxon>
        <taxon>Gammaproteobacteria</taxon>
        <taxon>Alteromonadales</taxon>
        <taxon>Alteromonadaceae</taxon>
        <taxon>Aliiglaciecola</taxon>
    </lineage>
</organism>
<sequence>MIKFADISLIGKVQQKPVAQLYLTQRKLLLLRLLLLVLLSMILSQCVWQASTTNSTEESATLVSPLWIKMASTEQKRSLADELSKSSEEQNVFLLTESYPTLSREQLLSPTFATSLQPQTTNLWMRAHHFSLLNPYITRAHIYVTNSLQQFIGSKIATSMIYEWHVLPQTQQSSTELNVEIIKPINVLLILDQDKQGDELVSESKWRHALSIIQHQVSNKLEIYDVSAAEYSQQGNYDWIIDLSQQHNISELHSLDSLVKYEDLPHFPLLLAEKLLSKQQFNLDLQFLKVTEEQLINKSEKALPSQSSTQRSAFNTHSSPTKWLYILLLVCFCIERIYSERTNLRNASFAQKDVN</sequence>
<evidence type="ECO:0000313" key="1">
    <source>
        <dbReference type="EMBL" id="GAC14273.1"/>
    </source>
</evidence>
<evidence type="ECO:0000313" key="2">
    <source>
        <dbReference type="Proteomes" id="UP000006334"/>
    </source>
</evidence>
<proteinExistence type="predicted"/>
<keyword evidence="2" id="KW-1185">Reference proteome</keyword>
<comment type="caution">
    <text evidence="1">The sequence shown here is derived from an EMBL/GenBank/DDBJ whole genome shotgun (WGS) entry which is preliminary data.</text>
</comment>
<name>K6YC98_9ALTE</name>
<reference evidence="1 2" key="1">
    <citation type="journal article" date="2017" name="Antonie Van Leeuwenhoek">
        <title>Rhizobium rhizosphaerae sp. nov., a novel species isolated from rice rhizosphere.</title>
        <authorList>
            <person name="Zhao J.J."/>
            <person name="Zhang J."/>
            <person name="Zhang R.J."/>
            <person name="Zhang C.W."/>
            <person name="Yin H.Q."/>
            <person name="Zhang X.X."/>
        </authorList>
    </citation>
    <scope>NUCLEOTIDE SEQUENCE [LARGE SCALE GENOMIC DNA]</scope>
    <source>
        <strain evidence="1 2">E3</strain>
    </source>
</reference>
<protein>
    <submittedName>
        <fullName evidence="1">Uncharacterized protein</fullName>
    </submittedName>
</protein>
<dbReference type="Proteomes" id="UP000006334">
    <property type="component" value="Unassembled WGS sequence"/>
</dbReference>
<accession>K6YC98</accession>
<dbReference type="EMBL" id="BAEN01000035">
    <property type="protein sequence ID" value="GAC14273.1"/>
    <property type="molecule type" value="Genomic_DNA"/>
</dbReference>
<gene>
    <name evidence="1" type="ORF">GLIP_1640</name>
</gene>
<dbReference type="STRING" id="1127673.GLIP_1640"/>
<dbReference type="AlphaFoldDB" id="K6YC98"/>